<reference evidence="5" key="5">
    <citation type="journal article" date="2021" name="G3 (Bethesda)">
        <title>Aegilops tauschii genome assembly Aet v5.0 features greater sequence contiguity and improved annotation.</title>
        <authorList>
            <person name="Wang L."/>
            <person name="Zhu T."/>
            <person name="Rodriguez J.C."/>
            <person name="Deal K.R."/>
            <person name="Dubcovsky J."/>
            <person name="McGuire P.E."/>
            <person name="Lux T."/>
            <person name="Spannagl M."/>
            <person name="Mayer K.F.X."/>
            <person name="Baldrich P."/>
            <person name="Meyers B.C."/>
            <person name="Huo N."/>
            <person name="Gu Y.Q."/>
            <person name="Zhou H."/>
            <person name="Devos K.M."/>
            <person name="Bennetzen J.L."/>
            <person name="Unver T."/>
            <person name="Budak H."/>
            <person name="Gulick P.J."/>
            <person name="Galiba G."/>
            <person name="Kalapos B."/>
            <person name="Nelson D.R."/>
            <person name="Li P."/>
            <person name="You F.M."/>
            <person name="Luo M.C."/>
            <person name="Dvorak J."/>
        </authorList>
    </citation>
    <scope>NUCLEOTIDE SEQUENCE [LARGE SCALE GENOMIC DNA]</scope>
    <source>
        <strain evidence="5">cv. AL8/78</strain>
    </source>
</reference>
<accession>A0A453CHR0</accession>
<sequence>MQHTHSAAKEGCPVRWCNTEPQPRIIRRYAPGIAVPSSDCPRQCGTVEIPYPFGIGANCSLSVGFNISCKVQDGVSRPFKGDFEVLDISLTHGTLRVLNYITAYCYNASTTSMKFFGRYDGYVGRPSSLYRLSDVQNKFTVIGCNALAFISDYNGTGYQGLGVATCRNLSDLADGSCSGMGCSQTAIPKRMYYYDTTFLKGVNTSEIWEFNPCSYAVLMEAATFRFNTTYINTNKFNDTYNGRVPMILDWAVRDVKSCDVAKQNNMGTYACLSSNSDCVDSTNDQGYTCNCTNGYEGNPYLQDGCKGVIMGLFGVMVIIMIIVFWGQRIIQTEKLNKVKQEYFRQHGGLILFDRMK</sequence>
<reference evidence="6" key="1">
    <citation type="journal article" date="2014" name="Science">
        <title>Ancient hybridizations among the ancestral genomes of bread wheat.</title>
        <authorList>
            <consortium name="International Wheat Genome Sequencing Consortium,"/>
            <person name="Marcussen T."/>
            <person name="Sandve S.R."/>
            <person name="Heier L."/>
            <person name="Spannagl M."/>
            <person name="Pfeifer M."/>
            <person name="Jakobsen K.S."/>
            <person name="Wulff B.B."/>
            <person name="Steuernagel B."/>
            <person name="Mayer K.F."/>
            <person name="Olsen O.A."/>
        </authorList>
    </citation>
    <scope>NUCLEOTIDE SEQUENCE [LARGE SCALE GENOMIC DNA]</scope>
    <source>
        <strain evidence="6">cv. AL8/78</strain>
    </source>
</reference>
<comment type="subcellular location">
    <subcellularLocation>
        <location evidence="1">Membrane</location>
        <topology evidence="1">Single-pass membrane protein</topology>
    </subcellularLocation>
</comment>
<keyword evidence="3" id="KW-0812">Transmembrane</keyword>
<proteinExistence type="predicted"/>
<dbReference type="GO" id="GO:0016020">
    <property type="term" value="C:membrane"/>
    <property type="evidence" value="ECO:0007669"/>
    <property type="project" value="UniProtKB-SubCell"/>
</dbReference>
<evidence type="ECO:0000256" key="3">
    <source>
        <dbReference type="SAM" id="Phobius"/>
    </source>
</evidence>
<protein>
    <recommendedName>
        <fullName evidence="4">Wall-associated receptor kinase galacturonan-binding domain-containing protein</fullName>
    </recommendedName>
</protein>
<name>A0A453CHR0_AEGTS</name>
<dbReference type="GO" id="GO:0030247">
    <property type="term" value="F:polysaccharide binding"/>
    <property type="evidence" value="ECO:0007669"/>
    <property type="project" value="InterPro"/>
</dbReference>
<dbReference type="Gramene" id="AET2Gv20851600.4">
    <property type="protein sequence ID" value="AET2Gv20851600.4"/>
    <property type="gene ID" value="AET2Gv20851600"/>
</dbReference>
<organism evidence="5 6">
    <name type="scientific">Aegilops tauschii subsp. strangulata</name>
    <name type="common">Goatgrass</name>
    <dbReference type="NCBI Taxonomy" id="200361"/>
    <lineage>
        <taxon>Eukaryota</taxon>
        <taxon>Viridiplantae</taxon>
        <taxon>Streptophyta</taxon>
        <taxon>Embryophyta</taxon>
        <taxon>Tracheophyta</taxon>
        <taxon>Spermatophyta</taxon>
        <taxon>Magnoliopsida</taxon>
        <taxon>Liliopsida</taxon>
        <taxon>Poales</taxon>
        <taxon>Poaceae</taxon>
        <taxon>BOP clade</taxon>
        <taxon>Pooideae</taxon>
        <taxon>Triticodae</taxon>
        <taxon>Triticeae</taxon>
        <taxon>Triticinae</taxon>
        <taxon>Aegilops</taxon>
    </lineage>
</organism>
<dbReference type="Pfam" id="PF13947">
    <property type="entry name" value="GUB_WAK_bind"/>
    <property type="match status" value="1"/>
</dbReference>
<evidence type="ECO:0000313" key="6">
    <source>
        <dbReference type="Proteomes" id="UP000015105"/>
    </source>
</evidence>
<feature type="domain" description="Wall-associated receptor kinase galacturonan-binding" evidence="4">
    <location>
        <begin position="40"/>
        <end position="98"/>
    </location>
</feature>
<reference evidence="5" key="3">
    <citation type="journal article" date="2017" name="Nature">
        <title>Genome sequence of the progenitor of the wheat D genome Aegilops tauschii.</title>
        <authorList>
            <person name="Luo M.C."/>
            <person name="Gu Y.Q."/>
            <person name="Puiu D."/>
            <person name="Wang H."/>
            <person name="Twardziok S.O."/>
            <person name="Deal K.R."/>
            <person name="Huo N."/>
            <person name="Zhu T."/>
            <person name="Wang L."/>
            <person name="Wang Y."/>
            <person name="McGuire P.E."/>
            <person name="Liu S."/>
            <person name="Long H."/>
            <person name="Ramasamy R.K."/>
            <person name="Rodriguez J.C."/>
            <person name="Van S.L."/>
            <person name="Yuan L."/>
            <person name="Wang Z."/>
            <person name="Xia Z."/>
            <person name="Xiao L."/>
            <person name="Anderson O.D."/>
            <person name="Ouyang S."/>
            <person name="Liang Y."/>
            <person name="Zimin A.V."/>
            <person name="Pertea G."/>
            <person name="Qi P."/>
            <person name="Bennetzen J.L."/>
            <person name="Dai X."/>
            <person name="Dawson M.W."/>
            <person name="Muller H.G."/>
            <person name="Kugler K."/>
            <person name="Rivarola-Duarte L."/>
            <person name="Spannagl M."/>
            <person name="Mayer K.F.X."/>
            <person name="Lu F.H."/>
            <person name="Bevan M.W."/>
            <person name="Leroy P."/>
            <person name="Li P."/>
            <person name="You F.M."/>
            <person name="Sun Q."/>
            <person name="Liu Z."/>
            <person name="Lyons E."/>
            <person name="Wicker T."/>
            <person name="Salzberg S.L."/>
            <person name="Devos K.M."/>
            <person name="Dvorak J."/>
        </authorList>
    </citation>
    <scope>NUCLEOTIDE SEQUENCE [LARGE SCALE GENOMIC DNA]</scope>
    <source>
        <strain evidence="5">cv. AL8/78</strain>
    </source>
</reference>
<evidence type="ECO:0000259" key="4">
    <source>
        <dbReference type="Pfam" id="PF13947"/>
    </source>
</evidence>
<keyword evidence="3" id="KW-0472">Membrane</keyword>
<evidence type="ECO:0000256" key="1">
    <source>
        <dbReference type="ARBA" id="ARBA00004167"/>
    </source>
</evidence>
<feature type="transmembrane region" description="Helical" evidence="3">
    <location>
        <begin position="308"/>
        <end position="326"/>
    </location>
</feature>
<reference evidence="5" key="4">
    <citation type="submission" date="2019-03" db="UniProtKB">
        <authorList>
            <consortium name="EnsemblPlants"/>
        </authorList>
    </citation>
    <scope>IDENTIFICATION</scope>
</reference>
<dbReference type="Proteomes" id="UP000015105">
    <property type="component" value="Chromosome 2D"/>
</dbReference>
<dbReference type="EnsemblPlants" id="AET2Gv20851600.4">
    <property type="protein sequence ID" value="AET2Gv20851600.4"/>
    <property type="gene ID" value="AET2Gv20851600"/>
</dbReference>
<evidence type="ECO:0000256" key="2">
    <source>
        <dbReference type="ARBA" id="ARBA00022729"/>
    </source>
</evidence>
<reference evidence="6" key="2">
    <citation type="journal article" date="2017" name="Nat. Plants">
        <title>The Aegilops tauschii genome reveals multiple impacts of transposons.</title>
        <authorList>
            <person name="Zhao G."/>
            <person name="Zou C."/>
            <person name="Li K."/>
            <person name="Wang K."/>
            <person name="Li T."/>
            <person name="Gao L."/>
            <person name="Zhang X."/>
            <person name="Wang H."/>
            <person name="Yang Z."/>
            <person name="Liu X."/>
            <person name="Jiang W."/>
            <person name="Mao L."/>
            <person name="Kong X."/>
            <person name="Jiao Y."/>
            <person name="Jia J."/>
        </authorList>
    </citation>
    <scope>NUCLEOTIDE SEQUENCE [LARGE SCALE GENOMIC DNA]</scope>
    <source>
        <strain evidence="6">cv. AL8/78</strain>
    </source>
</reference>
<keyword evidence="2" id="KW-0732">Signal</keyword>
<dbReference type="AlphaFoldDB" id="A0A453CHR0"/>
<keyword evidence="3" id="KW-1133">Transmembrane helix</keyword>
<keyword evidence="6" id="KW-1185">Reference proteome</keyword>
<evidence type="ECO:0000313" key="5">
    <source>
        <dbReference type="EnsemblPlants" id="AET2Gv20851600.4"/>
    </source>
</evidence>
<dbReference type="InterPro" id="IPR025287">
    <property type="entry name" value="WAK_GUB"/>
</dbReference>
<dbReference type="PANTHER" id="PTHR33491">
    <property type="entry name" value="OSJNBA0016N04.9 PROTEIN"/>
    <property type="match status" value="1"/>
</dbReference>